<name>A0A0F4VK18_9HYPH</name>
<dbReference type="EMBL" id="JMTK01000002">
    <property type="protein sequence ID" value="KJZ81590.1"/>
    <property type="molecule type" value="Genomic_DNA"/>
</dbReference>
<comment type="caution">
    <text evidence="2">The sequence shown here is derived from an EMBL/GenBank/DDBJ whole genome shotgun (WGS) entry which is preliminary data.</text>
</comment>
<protein>
    <submittedName>
        <fullName evidence="2">Uncharacterized protein</fullName>
    </submittedName>
</protein>
<evidence type="ECO:0000313" key="3">
    <source>
        <dbReference type="Proteomes" id="UP000033731"/>
    </source>
</evidence>
<sequence length="235" mass="26509">MTDVGDNLITPSPSETKGEHPETPPSPKEGTVQHADPQGSNPFSSFSSTEEAEASQPPSEDYTLNCPEYIPQDEVKAHIEAFKDAGIEAKTAQKVIDRLVAHGQENEKRSIERLDKALAEDKTALMSEYGADYSRKEKDISRYFHQEKIADADVQALVSTWGFQKTFKFFDRYAQMNKESSVGDTFARSEGQHGIREDYDKLFHSPEFIEKRRAGDTFANSKIKQWAKQQALLDQ</sequence>
<gene>
    <name evidence="2" type="ORF">DJ66_0312</name>
</gene>
<dbReference type="RefSeq" id="WP_045960579.1">
    <property type="nucleotide sequence ID" value="NZ_JMTK01000002.1"/>
</dbReference>
<accession>A0A0F4VK18</accession>
<keyword evidence="3" id="KW-1185">Reference proteome</keyword>
<evidence type="ECO:0000256" key="1">
    <source>
        <dbReference type="SAM" id="MobiDB-lite"/>
    </source>
</evidence>
<dbReference type="Proteomes" id="UP000033731">
    <property type="component" value="Unassembled WGS sequence"/>
</dbReference>
<proteinExistence type="predicted"/>
<dbReference type="AlphaFoldDB" id="A0A0F4VK18"/>
<evidence type="ECO:0000313" key="2">
    <source>
        <dbReference type="EMBL" id="KJZ81590.1"/>
    </source>
</evidence>
<dbReference type="PATRIC" id="fig|556287.9.peg.327"/>
<feature type="region of interest" description="Disordered" evidence="1">
    <location>
        <begin position="1"/>
        <end position="67"/>
    </location>
</feature>
<organism evidence="2 3">
    <name type="scientific">Candidatus Liberibacter solanacearum</name>
    <dbReference type="NCBI Taxonomy" id="556287"/>
    <lineage>
        <taxon>Bacteria</taxon>
        <taxon>Pseudomonadati</taxon>
        <taxon>Pseudomonadota</taxon>
        <taxon>Alphaproteobacteria</taxon>
        <taxon>Hyphomicrobiales</taxon>
        <taxon>Rhizobiaceae</taxon>
        <taxon>Liberibacter</taxon>
    </lineage>
</organism>
<reference evidence="2 3" key="1">
    <citation type="journal article" date="2015" name="Phytopathology">
        <title>Genomes of Candidatus Liberibacter solanacearum haplotype A from New Zealand and the USA suggest significant genome plasticity in the species.</title>
        <authorList>
            <person name="Thompson S.M."/>
            <person name="Johnson C.P."/>
            <person name="Lu A.Y."/>
            <person name="Frampton R.A."/>
            <person name="Sullivan K.L."/>
            <person name="Fiers M.W."/>
            <person name="Crowhurst R.N."/>
            <person name="Pitman A.R."/>
            <person name="Scott I."/>
            <person name="Gudmestad N.C."/>
            <person name="Smith G.R."/>
        </authorList>
    </citation>
    <scope>NUCLEOTIDE SEQUENCE [LARGE SCALE GENOMIC DNA]</scope>
    <source>
        <strain evidence="2 3">LsoNZ1</strain>
    </source>
</reference>